<name>A0A976IDC7_BRELC</name>
<dbReference type="PANTHER" id="PTHR13639:SF2">
    <property type="entry name" value="CYTOCHROME C OXIDASE ASSEMBLY FACTOR 4 HOMOLOG, MITOCHONDRIAL"/>
    <property type="match status" value="1"/>
</dbReference>
<dbReference type="InterPro" id="IPR039870">
    <property type="entry name" value="Coa4-like"/>
</dbReference>
<proteinExistence type="predicted"/>
<evidence type="ECO:0008006" key="3">
    <source>
        <dbReference type="Google" id="ProtNLM"/>
    </source>
</evidence>
<dbReference type="InterPro" id="IPR009069">
    <property type="entry name" value="Cys_alpha_HP_mot_SF"/>
</dbReference>
<dbReference type="RefSeq" id="XP_067817241.1">
    <property type="nucleotide sequence ID" value="XM_067966255.1"/>
</dbReference>
<dbReference type="EMBL" id="SHOA02000013">
    <property type="protein sequence ID" value="TDH67742.1"/>
    <property type="molecule type" value="Genomic_DNA"/>
</dbReference>
<dbReference type="Proteomes" id="UP000294530">
    <property type="component" value="Unassembled WGS sequence"/>
</dbReference>
<comment type="caution">
    <text evidence="1">The sequence shown here is derived from an EMBL/GenBank/DDBJ whole genome shotgun (WGS) entry which is preliminary data.</text>
</comment>
<keyword evidence="2" id="KW-1185">Reference proteome</keyword>
<evidence type="ECO:0000313" key="2">
    <source>
        <dbReference type="Proteomes" id="UP000294530"/>
    </source>
</evidence>
<reference evidence="1 2" key="1">
    <citation type="journal article" date="2021" name="Genome Biol.">
        <title>AFLAP: assembly-free linkage analysis pipeline using k-mers from genome sequencing data.</title>
        <authorList>
            <person name="Fletcher K."/>
            <person name="Zhang L."/>
            <person name="Gil J."/>
            <person name="Han R."/>
            <person name="Cavanaugh K."/>
            <person name="Michelmore R."/>
        </authorList>
    </citation>
    <scope>NUCLEOTIDE SEQUENCE [LARGE SCALE GENOMIC DNA]</scope>
    <source>
        <strain evidence="1 2">SF5</strain>
    </source>
</reference>
<dbReference type="SUPFAM" id="SSF47072">
    <property type="entry name" value="Cysteine alpha-hairpin motif"/>
    <property type="match status" value="1"/>
</dbReference>
<accession>A0A976IDC7</accession>
<organism evidence="1 2">
    <name type="scientific">Bremia lactucae</name>
    <name type="common">Lettuce downy mildew</name>
    <dbReference type="NCBI Taxonomy" id="4779"/>
    <lineage>
        <taxon>Eukaryota</taxon>
        <taxon>Sar</taxon>
        <taxon>Stramenopiles</taxon>
        <taxon>Oomycota</taxon>
        <taxon>Peronosporomycetes</taxon>
        <taxon>Peronosporales</taxon>
        <taxon>Peronosporaceae</taxon>
        <taxon>Bremia</taxon>
    </lineage>
</organism>
<dbReference type="AlphaFoldDB" id="A0A976IDC7"/>
<sequence length="77" mass="9233">MPKEIHAGSKSDFGEELDVEKIIKRNRCHREYYNLEDCLADFNRDWRKCQDEVKKLKQCNNFVNRLRKAQEASKSKT</sequence>
<dbReference type="KEGG" id="blac:94351926"/>
<dbReference type="GO" id="GO:0033617">
    <property type="term" value="P:mitochondrial respiratory chain complex IV assembly"/>
    <property type="evidence" value="ECO:0007669"/>
    <property type="project" value="InterPro"/>
</dbReference>
<evidence type="ECO:0000313" key="1">
    <source>
        <dbReference type="EMBL" id="TDH67742.1"/>
    </source>
</evidence>
<dbReference type="GeneID" id="94351926"/>
<protein>
    <recommendedName>
        <fullName evidence="3">CHCH domain-containing protein</fullName>
    </recommendedName>
</protein>
<dbReference type="OrthoDB" id="5586at2759"/>
<dbReference type="PANTHER" id="PTHR13639">
    <property type="entry name" value="CYTOCHROME C OXIDASE ASSEMBLY FACTOR 4 HOMOLOG, MITOCHONDRIAL"/>
    <property type="match status" value="1"/>
</dbReference>
<dbReference type="GO" id="GO:0005758">
    <property type="term" value="C:mitochondrial intermembrane space"/>
    <property type="evidence" value="ECO:0007669"/>
    <property type="project" value="InterPro"/>
</dbReference>
<gene>
    <name evidence="1" type="ORF">CCR75_008201</name>
</gene>